<dbReference type="FunFam" id="2.60.120.10:FF:000042">
    <property type="entry name" value="Hypoxia-inducible factor 1-alpha inhibitor"/>
    <property type="match status" value="1"/>
</dbReference>
<dbReference type="GO" id="GO:0005634">
    <property type="term" value="C:nucleus"/>
    <property type="evidence" value="ECO:0007669"/>
    <property type="project" value="TreeGrafter"/>
</dbReference>
<dbReference type="SUPFAM" id="SSF51197">
    <property type="entry name" value="Clavaminate synthase-like"/>
    <property type="match status" value="1"/>
</dbReference>
<sequence length="327" mass="38208">MAERSKEPGSFDLKQFSFPTEQIPRLSINDPEASSRISRALPVVLTDTNLVTSALHWDLDYLSKNIGDGEFVVHISKNKNFQYFDDKKMTNVKEFRKPSEKQDMKFSEFVEKLHQAKPGEDRLYLQQILHDTVGKKVIQDFLGFNWRWVTMQQKDNNFGEMTSNLLLVGMEGNVTPGHYDEQENFFAQVRGYKRFILFPPTQFACMYPYPIYHPCDRQSQVDFENPDFTKFPKFKEASGLETVVGPGDVLYIPMYWWHHVQSLPSHGYTISVTFWYKAGQSEKIEYPLKPKQKVAMMRNIEKMIHQALNDSSEMPEFMSNMTLGRYT</sequence>
<dbReference type="Proteomes" id="UP000242188">
    <property type="component" value="Unassembled WGS sequence"/>
</dbReference>
<name>A0A210QNX1_MIZYE</name>
<dbReference type="PROSITE" id="PS51184">
    <property type="entry name" value="JMJC"/>
    <property type="match status" value="1"/>
</dbReference>
<dbReference type="InterPro" id="IPR003347">
    <property type="entry name" value="JmjC_dom"/>
</dbReference>
<evidence type="ECO:0000259" key="1">
    <source>
        <dbReference type="PROSITE" id="PS51184"/>
    </source>
</evidence>
<dbReference type="GO" id="GO:0045746">
    <property type="term" value="P:negative regulation of Notch signaling pathway"/>
    <property type="evidence" value="ECO:0007669"/>
    <property type="project" value="TreeGrafter"/>
</dbReference>
<dbReference type="PANTHER" id="PTHR12461">
    <property type="entry name" value="HYPOXIA-INDUCIBLE FACTOR 1 ALPHA INHIBITOR-RELATED"/>
    <property type="match status" value="1"/>
</dbReference>
<protein>
    <submittedName>
        <fullName evidence="2">Hypoxia-inducible factor 1-alpha inhibitor</fullName>
    </submittedName>
</protein>
<dbReference type="InterPro" id="IPR041667">
    <property type="entry name" value="Cupin_8"/>
</dbReference>
<dbReference type="Gene3D" id="2.60.120.10">
    <property type="entry name" value="Jelly Rolls"/>
    <property type="match status" value="1"/>
</dbReference>
<dbReference type="InterPro" id="IPR027452">
    <property type="entry name" value="FIH-1_dom_II"/>
</dbReference>
<dbReference type="OrthoDB" id="47172at2759"/>
<dbReference type="GO" id="GO:0005737">
    <property type="term" value="C:cytoplasm"/>
    <property type="evidence" value="ECO:0007669"/>
    <property type="project" value="TreeGrafter"/>
</dbReference>
<gene>
    <name evidence="2" type="ORF">KP79_PYT00878</name>
</gene>
<dbReference type="AlphaFoldDB" id="A0A210QNX1"/>
<evidence type="ECO:0000313" key="3">
    <source>
        <dbReference type="Proteomes" id="UP000242188"/>
    </source>
</evidence>
<dbReference type="SMART" id="SM00558">
    <property type="entry name" value="JmjC"/>
    <property type="match status" value="1"/>
</dbReference>
<dbReference type="STRING" id="6573.A0A210QNX1"/>
<evidence type="ECO:0000313" key="2">
    <source>
        <dbReference type="EMBL" id="OWF50436.1"/>
    </source>
</evidence>
<comment type="caution">
    <text evidence="2">The sequence shown here is derived from an EMBL/GenBank/DDBJ whole genome shotgun (WGS) entry which is preliminary data.</text>
</comment>
<reference evidence="2 3" key="1">
    <citation type="journal article" date="2017" name="Nat. Ecol. Evol.">
        <title>Scallop genome provides insights into evolution of bilaterian karyotype and development.</title>
        <authorList>
            <person name="Wang S."/>
            <person name="Zhang J."/>
            <person name="Jiao W."/>
            <person name="Li J."/>
            <person name="Xun X."/>
            <person name="Sun Y."/>
            <person name="Guo X."/>
            <person name="Huan P."/>
            <person name="Dong B."/>
            <person name="Zhang L."/>
            <person name="Hu X."/>
            <person name="Sun X."/>
            <person name="Wang J."/>
            <person name="Zhao C."/>
            <person name="Wang Y."/>
            <person name="Wang D."/>
            <person name="Huang X."/>
            <person name="Wang R."/>
            <person name="Lv J."/>
            <person name="Li Y."/>
            <person name="Zhang Z."/>
            <person name="Liu B."/>
            <person name="Lu W."/>
            <person name="Hui Y."/>
            <person name="Liang J."/>
            <person name="Zhou Z."/>
            <person name="Hou R."/>
            <person name="Li X."/>
            <person name="Liu Y."/>
            <person name="Li H."/>
            <person name="Ning X."/>
            <person name="Lin Y."/>
            <person name="Zhao L."/>
            <person name="Xing Q."/>
            <person name="Dou J."/>
            <person name="Li Y."/>
            <person name="Mao J."/>
            <person name="Guo H."/>
            <person name="Dou H."/>
            <person name="Li T."/>
            <person name="Mu C."/>
            <person name="Jiang W."/>
            <person name="Fu Q."/>
            <person name="Fu X."/>
            <person name="Miao Y."/>
            <person name="Liu J."/>
            <person name="Yu Q."/>
            <person name="Li R."/>
            <person name="Liao H."/>
            <person name="Li X."/>
            <person name="Kong Y."/>
            <person name="Jiang Z."/>
            <person name="Chourrout D."/>
            <person name="Li R."/>
            <person name="Bao Z."/>
        </authorList>
    </citation>
    <scope>NUCLEOTIDE SEQUENCE [LARGE SCALE GENOMIC DNA]</scope>
    <source>
        <strain evidence="2 3">PY_sf001</strain>
    </source>
</reference>
<organism evidence="2 3">
    <name type="scientific">Mizuhopecten yessoensis</name>
    <name type="common">Japanese scallop</name>
    <name type="synonym">Patinopecten yessoensis</name>
    <dbReference type="NCBI Taxonomy" id="6573"/>
    <lineage>
        <taxon>Eukaryota</taxon>
        <taxon>Metazoa</taxon>
        <taxon>Spiralia</taxon>
        <taxon>Lophotrochozoa</taxon>
        <taxon>Mollusca</taxon>
        <taxon>Bivalvia</taxon>
        <taxon>Autobranchia</taxon>
        <taxon>Pteriomorphia</taxon>
        <taxon>Pectinida</taxon>
        <taxon>Pectinoidea</taxon>
        <taxon>Pectinidae</taxon>
        <taxon>Mizuhopecten</taxon>
    </lineage>
</organism>
<proteinExistence type="predicted"/>
<dbReference type="GO" id="GO:0036139">
    <property type="term" value="F:peptidyl-histidine dioxygenase activity"/>
    <property type="evidence" value="ECO:0007669"/>
    <property type="project" value="TreeGrafter"/>
</dbReference>
<dbReference type="Gene3D" id="1.10.287.1010">
    <property type="entry name" value="Clavaminate synthase-like"/>
    <property type="match status" value="1"/>
</dbReference>
<accession>A0A210QNX1</accession>
<keyword evidence="3" id="KW-1185">Reference proteome</keyword>
<dbReference type="InterPro" id="IPR014710">
    <property type="entry name" value="RmlC-like_jellyroll"/>
</dbReference>
<dbReference type="GO" id="GO:0071532">
    <property type="term" value="F:ankyrin repeat binding"/>
    <property type="evidence" value="ECO:0007669"/>
    <property type="project" value="TreeGrafter"/>
</dbReference>
<feature type="domain" description="JmjC" evidence="1">
    <location>
        <begin position="136"/>
        <end position="291"/>
    </location>
</feature>
<dbReference type="PANTHER" id="PTHR12461:SF105">
    <property type="entry name" value="HYPOXIA-INDUCIBLE FACTOR 1-ALPHA INHIBITOR"/>
    <property type="match status" value="1"/>
</dbReference>
<dbReference type="EMBL" id="NEDP02002607">
    <property type="protein sequence ID" value="OWF50436.1"/>
    <property type="molecule type" value="Genomic_DNA"/>
</dbReference>
<dbReference type="Pfam" id="PF13621">
    <property type="entry name" value="Cupin_8"/>
    <property type="match status" value="1"/>
</dbReference>
<dbReference type="GO" id="GO:0036140">
    <property type="term" value="F:[protein]-asparagine 3-dioxygenase activity"/>
    <property type="evidence" value="ECO:0007669"/>
    <property type="project" value="TreeGrafter"/>
</dbReference>